<feature type="transmembrane region" description="Helical" evidence="21">
    <location>
        <begin position="362"/>
        <end position="380"/>
    </location>
</feature>
<sequence length="701" mass="77244">MRQFGRSLTPKTDFICVAVLMRFWNTSALRSSLQKHQHSHGRTRLPDESVTVMYSPSKGGRLSTCRDADAAVRVRLGVSGIVAKPLISNTAGFLTLHIRHSFQLVGKLGLEVVLYLKQFVIFVHIGSEKYTTQPETRMANHTSNFYSMSESFSSYDIVVIVTYFLLNLAVGIWSSCRVSRNTLSGYFLAGRDMAWWPATYVLLALAWVFVPVYISSGIVTMPEYLGRRFGGERIRTYLAVLSLLLSVFTKISTDLFSGALFVQVCLGWNLYLSTVLMLVVTALYTIAGGLAAVIYTDTLQTLIMIIGAIILTITAFKEIGGYSNLERAYSMAVPSKIIPNSTCHLPRQDAMHLFRDAVDGDLPWPGMTLGVTILATWYWCTDQVIVQRSLSAKNMSHVKGASILAAYLKMLPFVFIILPGMISRALYPDTVGCVDPEECVRVCGAEVGCSNIAFPKLVIELMPSGLRGLMIAVMMAALMSSLTSIFNSSSTLFTMDIWKKYRQRASERELLLVGRIVTVILIVVSVVWIPILQSANSGQLYVYIQSVTSCLAPPGAFWGLMVGLAVGVCRMALEFVFPPPRCGVEDLAPAVLRGVHYLHFAILLCGLTAIVVTIVSLLTPPPSHEQKVSSVSHRSSQGSEPARRVICGRGTGLCISAARRSEETPTPRVQNVKESVFWSRFCCVNAILLVCINIFLYAYFA</sequence>
<dbReference type="Pfam" id="PF00474">
    <property type="entry name" value="SSF"/>
    <property type="match status" value="1"/>
</dbReference>
<feature type="transmembrane region" description="Helical" evidence="21">
    <location>
        <begin position="194"/>
        <end position="214"/>
    </location>
</feature>
<comment type="caution">
    <text evidence="22">The sequence shown here is derived from an EMBL/GenBank/DDBJ whole genome shotgun (WGS) entry which is preliminary data.</text>
</comment>
<accession>A0A5J5DMQ9</accession>
<dbReference type="InterPro" id="IPR001734">
    <property type="entry name" value="Na/solute_symporter"/>
</dbReference>
<evidence type="ECO:0000256" key="4">
    <source>
        <dbReference type="ARBA" id="ARBA00022475"/>
    </source>
</evidence>
<comment type="catalytic activity">
    <reaction evidence="14">
        <text>D-fructopyranose(out) + Na(+)(out) = D-fructopyranose(in) + Na(+)(in)</text>
        <dbReference type="Rhea" id="RHEA:72915"/>
        <dbReference type="ChEBI" id="CHEBI:29101"/>
        <dbReference type="ChEBI" id="CHEBI:37714"/>
    </reaction>
    <physiologicalReaction direction="left-to-right" evidence="14">
        <dbReference type="Rhea" id="RHEA:72916"/>
    </physiologicalReaction>
</comment>
<proteinExistence type="inferred from homology"/>
<evidence type="ECO:0000256" key="2">
    <source>
        <dbReference type="ARBA" id="ARBA00006434"/>
    </source>
</evidence>
<dbReference type="PROSITE" id="PS00456">
    <property type="entry name" value="NA_SOLUT_SYMP_1"/>
    <property type="match status" value="1"/>
</dbReference>
<keyword evidence="12" id="KW-0739">Sodium transport</keyword>
<evidence type="ECO:0000256" key="6">
    <source>
        <dbReference type="ARBA" id="ARBA00022692"/>
    </source>
</evidence>
<comment type="subcellular location">
    <subcellularLocation>
        <location evidence="1">Apical cell membrane</location>
        <topology evidence="1">Multi-pass membrane protein</topology>
    </subcellularLocation>
</comment>
<keyword evidence="8" id="KW-0915">Sodium</keyword>
<evidence type="ECO:0000256" key="12">
    <source>
        <dbReference type="ARBA" id="ARBA00023201"/>
    </source>
</evidence>
<keyword evidence="6 21" id="KW-0812">Transmembrane</keyword>
<dbReference type="GO" id="GO:0016324">
    <property type="term" value="C:apical plasma membrane"/>
    <property type="evidence" value="ECO:0007669"/>
    <property type="project" value="UniProtKB-SubCell"/>
</dbReference>
<dbReference type="PANTHER" id="PTHR11819">
    <property type="entry name" value="SOLUTE CARRIER FAMILY 5"/>
    <property type="match status" value="1"/>
</dbReference>
<evidence type="ECO:0000256" key="16">
    <source>
        <dbReference type="ARBA" id="ARBA00041339"/>
    </source>
</evidence>
<dbReference type="EMBL" id="VOFY01000002">
    <property type="protein sequence ID" value="KAA8594590.1"/>
    <property type="molecule type" value="Genomic_DNA"/>
</dbReference>
<feature type="transmembrane region" description="Helical" evidence="21">
    <location>
        <begin position="510"/>
        <end position="531"/>
    </location>
</feature>
<evidence type="ECO:0000256" key="1">
    <source>
        <dbReference type="ARBA" id="ARBA00004424"/>
    </source>
</evidence>
<feature type="transmembrane region" description="Helical" evidence="21">
    <location>
        <begin position="302"/>
        <end position="322"/>
    </location>
</feature>
<keyword evidence="10 21" id="KW-0472">Membrane</keyword>
<comment type="similarity">
    <text evidence="2 19">Belongs to the sodium:solute symporter (SSF) (TC 2.A.21) family.</text>
</comment>
<evidence type="ECO:0000256" key="11">
    <source>
        <dbReference type="ARBA" id="ARBA00023180"/>
    </source>
</evidence>
<dbReference type="PROSITE" id="PS50283">
    <property type="entry name" value="NA_SOLUT_SYMP_3"/>
    <property type="match status" value="1"/>
</dbReference>
<evidence type="ECO:0000256" key="18">
    <source>
        <dbReference type="ARBA" id="ARBA00045692"/>
    </source>
</evidence>
<keyword evidence="3" id="KW-0813">Transport</keyword>
<dbReference type="PANTHER" id="PTHR11819:SF128">
    <property type="entry name" value="SODIUM_MANNOSE COTRANSPORTER SLC5A10"/>
    <property type="match status" value="1"/>
</dbReference>
<dbReference type="AlphaFoldDB" id="A0A5J5DMQ9"/>
<dbReference type="Proteomes" id="UP000327493">
    <property type="component" value="Chromosome 2"/>
</dbReference>
<reference evidence="22 23" key="1">
    <citation type="submission" date="2019-08" db="EMBL/GenBank/DDBJ databases">
        <title>A chromosome-level genome assembly, high-density linkage maps, and genome scans reveal the genomic architecture of hybrid incompatibilities underlying speciation via character displacement in darters (Percidae: Etheostominae).</title>
        <authorList>
            <person name="Moran R.L."/>
            <person name="Catchen J.M."/>
            <person name="Fuller R.C."/>
        </authorList>
    </citation>
    <scope>NUCLEOTIDE SEQUENCE [LARGE SCALE GENOMIC DNA]</scope>
    <source>
        <strain evidence="22">EspeVRDwgs_2016</strain>
        <tissue evidence="22">Muscle</tissue>
    </source>
</reference>
<evidence type="ECO:0000256" key="19">
    <source>
        <dbReference type="RuleBase" id="RU362091"/>
    </source>
</evidence>
<keyword evidence="9" id="KW-0406">Ion transport</keyword>
<protein>
    <recommendedName>
        <fullName evidence="15">Sodium/mannose cotransporter SLC5A10</fullName>
    </recommendedName>
    <alternativeName>
        <fullName evidence="16">Sodium/glucose cotransporter 5</fullName>
    </alternativeName>
    <alternativeName>
        <fullName evidence="17">Solute carrier family 5 member 10</fullName>
    </alternativeName>
</protein>
<feature type="transmembrane region" description="Helical" evidence="21">
    <location>
        <begin position="234"/>
        <end position="251"/>
    </location>
</feature>
<name>A0A5J5DMQ9_9PERO</name>
<keyword evidence="4" id="KW-1003">Cell membrane</keyword>
<evidence type="ECO:0000256" key="20">
    <source>
        <dbReference type="SAM" id="MobiDB-lite"/>
    </source>
</evidence>
<evidence type="ECO:0000256" key="3">
    <source>
        <dbReference type="ARBA" id="ARBA00022448"/>
    </source>
</evidence>
<dbReference type="GO" id="GO:0005412">
    <property type="term" value="F:D-glucose:sodium symporter activity"/>
    <property type="evidence" value="ECO:0007669"/>
    <property type="project" value="TreeGrafter"/>
</dbReference>
<evidence type="ECO:0000313" key="23">
    <source>
        <dbReference type="Proteomes" id="UP000327493"/>
    </source>
</evidence>
<keyword evidence="7 21" id="KW-1133">Transmembrane helix</keyword>
<evidence type="ECO:0000256" key="5">
    <source>
        <dbReference type="ARBA" id="ARBA00022597"/>
    </source>
</evidence>
<feature type="transmembrane region" description="Helical" evidence="21">
    <location>
        <begin position="677"/>
        <end position="700"/>
    </location>
</feature>
<dbReference type="InterPro" id="IPR038377">
    <property type="entry name" value="Na/Glc_symporter_sf"/>
</dbReference>
<dbReference type="InterPro" id="IPR018212">
    <property type="entry name" value="Na/solute_symporter_CS"/>
</dbReference>
<feature type="transmembrane region" description="Helical" evidence="21">
    <location>
        <begin position="597"/>
        <end position="618"/>
    </location>
</feature>
<comment type="catalytic activity">
    <reaction evidence="13">
        <text>D-mannose(out) + Na(+)(out) = D-mannose(in) + Na(+)(in)</text>
        <dbReference type="Rhea" id="RHEA:72907"/>
        <dbReference type="ChEBI" id="CHEBI:4208"/>
        <dbReference type="ChEBI" id="CHEBI:29101"/>
    </reaction>
    <physiologicalReaction direction="left-to-right" evidence="13">
        <dbReference type="Rhea" id="RHEA:72908"/>
    </physiologicalReaction>
</comment>
<keyword evidence="5" id="KW-0762">Sugar transport</keyword>
<feature type="transmembrane region" description="Helical" evidence="21">
    <location>
        <begin position="271"/>
        <end position="295"/>
    </location>
</feature>
<feature type="transmembrane region" description="Helical" evidence="21">
    <location>
        <begin position="469"/>
        <end position="489"/>
    </location>
</feature>
<evidence type="ECO:0000256" key="21">
    <source>
        <dbReference type="SAM" id="Phobius"/>
    </source>
</evidence>
<dbReference type="Gene3D" id="1.20.1730.10">
    <property type="entry name" value="Sodium/glucose cotransporter"/>
    <property type="match status" value="1"/>
</dbReference>
<evidence type="ECO:0000256" key="10">
    <source>
        <dbReference type="ARBA" id="ARBA00023136"/>
    </source>
</evidence>
<keyword evidence="23" id="KW-1185">Reference proteome</keyword>
<evidence type="ECO:0000256" key="8">
    <source>
        <dbReference type="ARBA" id="ARBA00023053"/>
    </source>
</evidence>
<evidence type="ECO:0000256" key="9">
    <source>
        <dbReference type="ARBA" id="ARBA00023065"/>
    </source>
</evidence>
<evidence type="ECO:0000256" key="15">
    <source>
        <dbReference type="ARBA" id="ARBA00039217"/>
    </source>
</evidence>
<evidence type="ECO:0000256" key="14">
    <source>
        <dbReference type="ARBA" id="ARBA00036553"/>
    </source>
</evidence>
<feature type="transmembrane region" description="Helical" evidence="21">
    <location>
        <begin position="401"/>
        <end position="422"/>
    </location>
</feature>
<evidence type="ECO:0000256" key="13">
    <source>
        <dbReference type="ARBA" id="ARBA00036082"/>
    </source>
</evidence>
<dbReference type="NCBIfam" id="TIGR00813">
    <property type="entry name" value="sss"/>
    <property type="match status" value="1"/>
</dbReference>
<keyword evidence="11" id="KW-0325">Glycoprotein</keyword>
<organism evidence="22 23">
    <name type="scientific">Etheostoma spectabile</name>
    <name type="common">orangethroat darter</name>
    <dbReference type="NCBI Taxonomy" id="54343"/>
    <lineage>
        <taxon>Eukaryota</taxon>
        <taxon>Metazoa</taxon>
        <taxon>Chordata</taxon>
        <taxon>Craniata</taxon>
        <taxon>Vertebrata</taxon>
        <taxon>Euteleostomi</taxon>
        <taxon>Actinopterygii</taxon>
        <taxon>Neopterygii</taxon>
        <taxon>Teleostei</taxon>
        <taxon>Neoteleostei</taxon>
        <taxon>Acanthomorphata</taxon>
        <taxon>Eupercaria</taxon>
        <taxon>Perciformes</taxon>
        <taxon>Percoidei</taxon>
        <taxon>Percidae</taxon>
        <taxon>Etheostomatinae</taxon>
        <taxon>Etheostoma</taxon>
    </lineage>
</organism>
<feature type="compositionally biased region" description="Low complexity" evidence="20">
    <location>
        <begin position="629"/>
        <end position="639"/>
    </location>
</feature>
<evidence type="ECO:0000256" key="17">
    <source>
        <dbReference type="ARBA" id="ARBA00042835"/>
    </source>
</evidence>
<feature type="region of interest" description="Disordered" evidence="20">
    <location>
        <begin position="623"/>
        <end position="642"/>
    </location>
</feature>
<comment type="function">
    <text evidence="18">Electrogenic Na+-coupled sugar symporter that actively transports D-mannose or D-fructose at the plasma membrane, with a Na+ to sugar coupling ratio of 1:1. Transporter activity is driven by a transmembrane Na+ electrochemical gradient set by the Na+/K+ pump. Exclusively recognizes sugar substrates having a pyranose ring with an axial hydroxyl group on carbon 2. Has likely evolved to enable renal reabsorption of D-mannose, an important constituent of oligosaccharide chains of glycoproteins. Contributes to dietary D-fructose reabsorption from glomerular filtrate across the brush border of the kidney.</text>
</comment>
<gene>
    <name evidence="22" type="ORF">FQN60_011725</name>
</gene>
<feature type="transmembrane region" description="Helical" evidence="21">
    <location>
        <begin position="556"/>
        <end position="577"/>
    </location>
</feature>
<feature type="transmembrane region" description="Helical" evidence="21">
    <location>
        <begin position="155"/>
        <end position="174"/>
    </location>
</feature>
<evidence type="ECO:0000256" key="7">
    <source>
        <dbReference type="ARBA" id="ARBA00022989"/>
    </source>
</evidence>
<evidence type="ECO:0000313" key="22">
    <source>
        <dbReference type="EMBL" id="KAA8594590.1"/>
    </source>
</evidence>